<dbReference type="PROSITE" id="PS00785">
    <property type="entry name" value="5_NUCLEOTIDASE_1"/>
    <property type="match status" value="1"/>
</dbReference>
<dbReference type="PANTHER" id="PTHR21660:SF1">
    <property type="entry name" value="ACYL-COENZYME A THIOESTERASE 13"/>
    <property type="match status" value="1"/>
</dbReference>
<accession>A0ABM9DCS3</accession>
<organism evidence="4 5">
    <name type="scientific">Trichlorobacter ammonificans</name>
    <dbReference type="NCBI Taxonomy" id="2916410"/>
    <lineage>
        <taxon>Bacteria</taxon>
        <taxon>Pseudomonadati</taxon>
        <taxon>Thermodesulfobacteriota</taxon>
        <taxon>Desulfuromonadia</taxon>
        <taxon>Geobacterales</taxon>
        <taxon>Geobacteraceae</taxon>
        <taxon>Trichlorobacter</taxon>
    </lineage>
</organism>
<evidence type="ECO:0000259" key="3">
    <source>
        <dbReference type="Pfam" id="PF03061"/>
    </source>
</evidence>
<evidence type="ECO:0000313" key="4">
    <source>
        <dbReference type="EMBL" id="CAH2032538.1"/>
    </source>
</evidence>
<dbReference type="Gene3D" id="3.10.129.10">
    <property type="entry name" value="Hotdog Thioesterase"/>
    <property type="match status" value="1"/>
</dbReference>
<dbReference type="InterPro" id="IPR003736">
    <property type="entry name" value="PAAI_dom"/>
</dbReference>
<proteinExistence type="inferred from homology"/>
<keyword evidence="2" id="KW-0378">Hydrolase</keyword>
<evidence type="ECO:0000256" key="2">
    <source>
        <dbReference type="ARBA" id="ARBA00022801"/>
    </source>
</evidence>
<keyword evidence="5" id="KW-1185">Reference proteome</keyword>
<dbReference type="EMBL" id="OW150024">
    <property type="protein sequence ID" value="CAH2032538.1"/>
    <property type="molecule type" value="Genomic_DNA"/>
</dbReference>
<dbReference type="Proteomes" id="UP001295463">
    <property type="component" value="Chromosome"/>
</dbReference>
<evidence type="ECO:0000256" key="1">
    <source>
        <dbReference type="ARBA" id="ARBA00008324"/>
    </source>
</evidence>
<dbReference type="InterPro" id="IPR006683">
    <property type="entry name" value="Thioestr_dom"/>
</dbReference>
<feature type="domain" description="Thioesterase" evidence="3">
    <location>
        <begin position="46"/>
        <end position="122"/>
    </location>
</feature>
<name>A0ABM9DCS3_9BACT</name>
<protein>
    <submittedName>
        <fullName evidence="4">Thioesterase superfamily protein</fullName>
    </submittedName>
</protein>
<gene>
    <name evidence="4" type="ORF">GEAMG1_2702</name>
</gene>
<dbReference type="CDD" id="cd03443">
    <property type="entry name" value="PaaI_thioesterase"/>
    <property type="match status" value="1"/>
</dbReference>
<dbReference type="InterPro" id="IPR006146">
    <property type="entry name" value="5'-Nucleotdase_CS"/>
</dbReference>
<dbReference type="PANTHER" id="PTHR21660">
    <property type="entry name" value="THIOESTERASE SUPERFAMILY MEMBER-RELATED"/>
    <property type="match status" value="1"/>
</dbReference>
<dbReference type="SUPFAM" id="SSF54637">
    <property type="entry name" value="Thioesterase/thiol ester dehydrase-isomerase"/>
    <property type="match status" value="1"/>
</dbReference>
<dbReference type="InterPro" id="IPR029069">
    <property type="entry name" value="HotDog_dom_sf"/>
</dbReference>
<sequence length="135" mass="14393">MSIEPATLETASAIPLLQTLGIRLVEIGDRHAVMEVTVDDRHRNYFGGAHGGLLATLVDTAAFFPRPLLPSATPCTTTSLNVVYVRPAGVGDRLTARSELLHIGRRTASVRVEVTNQHGKLVVHGTASLMLTGSL</sequence>
<comment type="similarity">
    <text evidence="1">Belongs to the thioesterase PaaI family.</text>
</comment>
<reference evidence="4 5" key="1">
    <citation type="submission" date="2022-03" db="EMBL/GenBank/DDBJ databases">
        <authorList>
            <person name="Koch H."/>
        </authorList>
    </citation>
    <scope>NUCLEOTIDE SEQUENCE [LARGE SCALE GENOMIC DNA]</scope>
    <source>
        <strain evidence="4 5">G1</strain>
    </source>
</reference>
<dbReference type="Pfam" id="PF03061">
    <property type="entry name" value="4HBT"/>
    <property type="match status" value="1"/>
</dbReference>
<dbReference type="NCBIfam" id="TIGR00369">
    <property type="entry name" value="unchar_dom_1"/>
    <property type="match status" value="1"/>
</dbReference>
<evidence type="ECO:0000313" key="5">
    <source>
        <dbReference type="Proteomes" id="UP001295463"/>
    </source>
</evidence>
<dbReference type="RefSeq" id="WP_305733281.1">
    <property type="nucleotide sequence ID" value="NZ_OW150024.1"/>
</dbReference>
<dbReference type="InterPro" id="IPR039298">
    <property type="entry name" value="ACOT13"/>
</dbReference>